<dbReference type="Proteomes" id="UP000267249">
    <property type="component" value="Chromosome"/>
</dbReference>
<dbReference type="InterPro" id="IPR001646">
    <property type="entry name" value="5peptide_repeat"/>
</dbReference>
<accession>A0AAN1UUS0</accession>
<organism evidence="3 4">
    <name type="scientific">Synechococcus elongatus PCC 11801</name>
    <dbReference type="NCBI Taxonomy" id="2219813"/>
    <lineage>
        <taxon>Bacteria</taxon>
        <taxon>Bacillati</taxon>
        <taxon>Cyanobacteriota</taxon>
        <taxon>Cyanophyceae</taxon>
        <taxon>Synechococcales</taxon>
        <taxon>Synechococcaceae</taxon>
        <taxon>Synechococcus</taxon>
    </lineage>
</organism>
<dbReference type="PANTHER" id="PTHR47200:SF2">
    <property type="entry name" value="THYLAKOID LUMENAL 15 KDA PROTEIN 1, CHLOROPLASTIC"/>
    <property type="match status" value="1"/>
</dbReference>
<dbReference type="SUPFAM" id="SSF141571">
    <property type="entry name" value="Pentapeptide repeat-like"/>
    <property type="match status" value="1"/>
</dbReference>
<dbReference type="RefSeq" id="WP_222610238.1">
    <property type="nucleotide sequence ID" value="NZ_CP030139.2"/>
</dbReference>
<evidence type="ECO:0000313" key="3">
    <source>
        <dbReference type="EMBL" id="AZB72933.1"/>
    </source>
</evidence>
<feature type="region of interest" description="Disordered" evidence="1">
    <location>
        <begin position="149"/>
        <end position="168"/>
    </location>
</feature>
<sequence length="168" mass="17889">MKVWQRLLKGMVLAIAIALVAVPTSAWAASSAAIRAFDDAEVTRKDYSGQSLIQAEFASVRLNGVSFREADLRGAVFNGVDLREADFEGADFTDGIAYVSDLRNVNFRNANLTSAMLLQSELQGSDVTGADFSFAVLSKQQITALCTTASGTNPKTGADTRESLGCPD</sequence>
<dbReference type="Gene3D" id="2.160.20.80">
    <property type="entry name" value="E3 ubiquitin-protein ligase SopA"/>
    <property type="match status" value="1"/>
</dbReference>
<dbReference type="Pfam" id="PF00805">
    <property type="entry name" value="Pentapeptide"/>
    <property type="match status" value="2"/>
</dbReference>
<dbReference type="PANTHER" id="PTHR47200">
    <property type="entry name" value="THYLAKOID LUMENAL 15 KDA PROTEIN 1, CHLOROPLASTIC"/>
    <property type="match status" value="1"/>
</dbReference>
<evidence type="ECO:0000313" key="4">
    <source>
        <dbReference type="Proteomes" id="UP000267249"/>
    </source>
</evidence>
<reference evidence="3 4" key="1">
    <citation type="journal article" date="2018" name="Sci. Rep.">
        <title>Genome Features and Biochemical Characteristics of a Robust, Fast Growing and Naturally Transformable Cyanobacterium Synechococcus elongatus PCC 11801 Isolated from India.</title>
        <authorList>
            <person name="Jaiswal D."/>
            <person name="Sengupta A."/>
            <person name="Sohoni S."/>
            <person name="Sengupta S."/>
            <person name="Phadnavis A.G."/>
            <person name="Pakrasi H.B."/>
            <person name="Wangikar P.P."/>
        </authorList>
    </citation>
    <scope>NUCLEOTIDE SEQUENCE [LARGE SCALE GENOMIC DNA]</scope>
    <source>
        <strain evidence="3 4">PCC 11801</strain>
    </source>
</reference>
<gene>
    <name evidence="3" type="ORF">DOP62_09560</name>
</gene>
<dbReference type="AlphaFoldDB" id="A0AAN1UUS0"/>
<name>A0AAN1UUS0_SYNEL</name>
<proteinExistence type="predicted"/>
<evidence type="ECO:0000256" key="1">
    <source>
        <dbReference type="SAM" id="MobiDB-lite"/>
    </source>
</evidence>
<feature type="signal peptide" evidence="2">
    <location>
        <begin position="1"/>
        <end position="28"/>
    </location>
</feature>
<evidence type="ECO:0000256" key="2">
    <source>
        <dbReference type="SAM" id="SignalP"/>
    </source>
</evidence>
<dbReference type="InterPro" id="IPR044213">
    <property type="entry name" value="At2g44920-like"/>
</dbReference>
<protein>
    <submittedName>
        <fullName evidence="3">Pentapeptide repeat-containing protein</fullName>
    </submittedName>
</protein>
<dbReference type="EMBL" id="CP030139">
    <property type="protein sequence ID" value="AZB72933.1"/>
    <property type="molecule type" value="Genomic_DNA"/>
</dbReference>
<keyword evidence="2" id="KW-0732">Signal</keyword>
<feature type="chain" id="PRO_5042821345" evidence="2">
    <location>
        <begin position="29"/>
        <end position="168"/>
    </location>
</feature>